<dbReference type="Gene3D" id="4.10.220.110">
    <property type="match status" value="1"/>
</dbReference>
<dbReference type="Gene3D" id="2.40.50.230">
    <property type="entry name" value="Gp5 N-terminal domain"/>
    <property type="match status" value="1"/>
</dbReference>
<evidence type="ECO:0000259" key="4">
    <source>
        <dbReference type="Pfam" id="PF04717"/>
    </source>
</evidence>
<feature type="domain" description="Gp5/Type VI secretion system Vgr C-terminal trimerisation" evidence="5">
    <location>
        <begin position="478"/>
        <end position="581"/>
    </location>
</feature>
<sequence>MKKATQSNNFIKISTAFGYDSIILNSFQYYEGLSELFSLQALAYFNGTQGDLSQVIGKPAVILMDNNALVTEDPRYFHGVVTNARILGSRVTSGHEGENYKDIELTIRPRLALCEFRKNNRIFQNKDVKEIISLILGEHAVEFALKLNKTYPKYTFKVQYNESDLEFILRLLSEEGISFSFIHEESGHKLELFDDLSFYQPSTEAAISHSTGSSEFAHVSSWQETQSITTKASCLSGFDMLKPNSLPSHNVQMKPASYTPPMSEYYEYMGEEETGDKYAYKNQHILESLQRESQIFSGTASCRTFTTGQTFKFDAHEDKAFVGKEFVLTHVSVNASVFNQTGSHGNAGQGVEVQFYCMDVKKLFRPPLPKAKPRIQGIQTAIVTGPSEGDIHVDKHGRIKVQFHWDREGKRDAQSSCWIRVAQQSAGNGWGSTFLPRVGQEVIVEFVNGDPDQPIVMGVLYNGANATPYALPDKKTQSGIKSRSVKGGASNFNEVRFEDKPGKELLYLHAEKDYQSVVENNADILVENDKVQTVTNNEAHNVGKNLSVDVGEILSLTAGKSIELKVGGASITMSSSGEINIKGNQVAINGSAIDLKAGKIALN</sequence>
<dbReference type="Gene3D" id="3.55.50.10">
    <property type="entry name" value="Baseplate protein-like domains"/>
    <property type="match status" value="1"/>
</dbReference>
<dbReference type="GO" id="GO:0005576">
    <property type="term" value="C:extracellular region"/>
    <property type="evidence" value="ECO:0007669"/>
    <property type="project" value="UniProtKB-SubCell"/>
</dbReference>
<accession>A0AAV2VJ86</accession>
<dbReference type="Gene3D" id="2.30.110.50">
    <property type="match status" value="1"/>
</dbReference>
<dbReference type="SUPFAM" id="SSF69349">
    <property type="entry name" value="Phage fibre proteins"/>
    <property type="match status" value="1"/>
</dbReference>
<organism evidence="6 7">
    <name type="scientific">Vibrio nigripulchritudo SOn1</name>
    <dbReference type="NCBI Taxonomy" id="1238450"/>
    <lineage>
        <taxon>Bacteria</taxon>
        <taxon>Pseudomonadati</taxon>
        <taxon>Pseudomonadota</taxon>
        <taxon>Gammaproteobacteria</taxon>
        <taxon>Vibrionales</taxon>
        <taxon>Vibrionaceae</taxon>
        <taxon>Vibrio</taxon>
    </lineage>
</organism>
<proteinExistence type="inferred from homology"/>
<dbReference type="AlphaFoldDB" id="A0AAV2VJ86"/>
<dbReference type="NCBIfam" id="TIGR03361">
    <property type="entry name" value="VI_Rhs_Vgr"/>
    <property type="match status" value="1"/>
</dbReference>
<feature type="domain" description="Gp5/Type VI secretion system Vgr protein OB-fold" evidence="4">
    <location>
        <begin position="393"/>
        <end position="461"/>
    </location>
</feature>
<dbReference type="InterPro" id="IPR037026">
    <property type="entry name" value="Vgr_OB-fold_dom_sf"/>
</dbReference>
<dbReference type="PANTHER" id="PTHR32305:SF15">
    <property type="entry name" value="PROTEIN RHSA-RELATED"/>
    <property type="match status" value="1"/>
</dbReference>
<comment type="similarity">
    <text evidence="2">Belongs to the VgrG protein family.</text>
</comment>
<keyword evidence="3" id="KW-0964">Secreted</keyword>
<protein>
    <submittedName>
        <fullName evidence="6">VgrG protein</fullName>
    </submittedName>
</protein>
<dbReference type="InterPro" id="IPR006533">
    <property type="entry name" value="T6SS_Vgr_RhsGE"/>
</dbReference>
<comment type="caution">
    <text evidence="6">The sequence shown here is derived from an EMBL/GenBank/DDBJ whole genome shotgun (WGS) entry which is preliminary data.</text>
</comment>
<dbReference type="RefSeq" id="WP_022610355.1">
    <property type="nucleotide sequence ID" value="NZ_LK391965.1"/>
</dbReference>
<evidence type="ECO:0000256" key="3">
    <source>
        <dbReference type="ARBA" id="ARBA00022525"/>
    </source>
</evidence>
<dbReference type="InterPro" id="IPR017847">
    <property type="entry name" value="T6SS_RhsGE_Vgr_subset"/>
</dbReference>
<dbReference type="NCBIfam" id="TIGR01646">
    <property type="entry name" value="vgr_GE"/>
    <property type="match status" value="1"/>
</dbReference>
<dbReference type="EMBL" id="CAOF01000020">
    <property type="protein sequence ID" value="CCO44544.1"/>
    <property type="molecule type" value="Genomic_DNA"/>
</dbReference>
<dbReference type="SUPFAM" id="SSF69255">
    <property type="entry name" value="gp5 N-terminal domain-like"/>
    <property type="match status" value="1"/>
</dbReference>
<evidence type="ECO:0000256" key="2">
    <source>
        <dbReference type="ARBA" id="ARBA00005558"/>
    </source>
</evidence>
<evidence type="ECO:0000259" key="5">
    <source>
        <dbReference type="Pfam" id="PF22178"/>
    </source>
</evidence>
<reference evidence="6 7" key="1">
    <citation type="journal article" date="2013" name="ISME J.">
        <title>Comparative genomics of pathogenic lineages of Vibrio nigripulchritudo identifies virulence-associated traits.</title>
        <authorList>
            <person name="Goudenege D."/>
            <person name="Labreuche Y."/>
            <person name="Krin E."/>
            <person name="Ansquer D."/>
            <person name="Mangenot S."/>
            <person name="Calteau A."/>
            <person name="Medigue C."/>
            <person name="Mazel D."/>
            <person name="Polz M.F."/>
            <person name="Le Roux F."/>
        </authorList>
    </citation>
    <scope>NUCLEOTIDE SEQUENCE [LARGE SCALE GENOMIC DNA]</scope>
    <source>
        <strain evidence="6 7">SOn1</strain>
    </source>
</reference>
<dbReference type="Proteomes" id="UP000018211">
    <property type="component" value="Unassembled WGS sequence"/>
</dbReference>
<dbReference type="SUPFAM" id="SSF69279">
    <property type="entry name" value="Phage tail proteins"/>
    <property type="match status" value="2"/>
</dbReference>
<evidence type="ECO:0000313" key="7">
    <source>
        <dbReference type="Proteomes" id="UP000018211"/>
    </source>
</evidence>
<gene>
    <name evidence="6" type="ORF">VIBNISOn1_1160052</name>
</gene>
<dbReference type="Pfam" id="PF22178">
    <property type="entry name" value="Gp5_trimer_C"/>
    <property type="match status" value="1"/>
</dbReference>
<name>A0AAV2VJ86_9VIBR</name>
<evidence type="ECO:0000256" key="1">
    <source>
        <dbReference type="ARBA" id="ARBA00004613"/>
    </source>
</evidence>
<dbReference type="Pfam" id="PF05954">
    <property type="entry name" value="Phage_GPD"/>
    <property type="match status" value="1"/>
</dbReference>
<dbReference type="InterPro" id="IPR006531">
    <property type="entry name" value="Gp5/Vgr_OB"/>
</dbReference>
<dbReference type="InterPro" id="IPR054030">
    <property type="entry name" value="Gp5_Vgr_C"/>
</dbReference>
<dbReference type="InterPro" id="IPR050708">
    <property type="entry name" value="T6SS_VgrG/RHS"/>
</dbReference>
<dbReference type="Pfam" id="PF04717">
    <property type="entry name" value="Phage_base_V"/>
    <property type="match status" value="1"/>
</dbReference>
<evidence type="ECO:0000313" key="6">
    <source>
        <dbReference type="EMBL" id="CCO44544.1"/>
    </source>
</evidence>
<dbReference type="PANTHER" id="PTHR32305">
    <property type="match status" value="1"/>
</dbReference>
<comment type="subcellular location">
    <subcellularLocation>
        <location evidence="1">Secreted</location>
    </subcellularLocation>
</comment>